<evidence type="ECO:0000256" key="7">
    <source>
        <dbReference type="ARBA" id="ARBA00023136"/>
    </source>
</evidence>
<evidence type="ECO:0000256" key="8">
    <source>
        <dbReference type="ARBA" id="ARBA00037998"/>
    </source>
</evidence>
<dbReference type="InterPro" id="IPR001851">
    <property type="entry name" value="ABC_transp_permease"/>
</dbReference>
<accession>A0ABT4SRE1</accession>
<comment type="caution">
    <text evidence="10">The sequence shown here is derived from an EMBL/GenBank/DDBJ whole genome shotgun (WGS) entry which is preliminary data.</text>
</comment>
<dbReference type="PANTHER" id="PTHR11795">
    <property type="entry name" value="BRANCHED-CHAIN AMINO ACID TRANSPORT SYSTEM PERMEASE PROTEIN LIVH"/>
    <property type="match status" value="1"/>
</dbReference>
<comment type="similarity">
    <text evidence="8">Belongs to the binding-protein-dependent transport system permease family. LivHM subfamily.</text>
</comment>
<dbReference type="Pfam" id="PF02653">
    <property type="entry name" value="BPD_transp_2"/>
    <property type="match status" value="1"/>
</dbReference>
<sequence length="293" mass="30204">MELLLQLLVNGIAVGAVYGLFAVAFGTTYLVAKVFHVALAAVFATAAFAYQTALAAGLPAAAAVFAAAAAALVTGLFCEGVVYRTLRRRGGDEMMLLVGSLAVMAIVSSTIALVWGHTPLPVPGFGDGTSYTFGGVNITLRQIIIVACGVLATVGVAAFMNGTAEGRKMRAVSDNPVLAGAAGISVQRSYLWAFAIGSLVAAVAAILFSSGRTITPFLGLQPTLVGAVAVIFGGTGRPVPNFLVGIFLGIVQSVALWRVESIWETAILFGILFLVLLLRPHGLFGNARTAMET</sequence>
<reference evidence="10 11" key="1">
    <citation type="submission" date="2022-11" db="EMBL/GenBank/DDBJ databases">
        <title>Nonomuraea corallina sp. nov., a new species of the genus Nonomuraea isolated from sea side sediment in Thai sea.</title>
        <authorList>
            <person name="Ngamcharungchit C."/>
            <person name="Matsumoto A."/>
            <person name="Suriyachadkun C."/>
            <person name="Panbangred W."/>
            <person name="Inahashi Y."/>
            <person name="Intra B."/>
        </authorList>
    </citation>
    <scope>NUCLEOTIDE SEQUENCE [LARGE SCALE GENOMIC DNA]</scope>
    <source>
        <strain evidence="10 11">DSM 43553</strain>
    </source>
</reference>
<evidence type="ECO:0000313" key="10">
    <source>
        <dbReference type="EMBL" id="MDA0639634.1"/>
    </source>
</evidence>
<evidence type="ECO:0000256" key="2">
    <source>
        <dbReference type="ARBA" id="ARBA00022448"/>
    </source>
</evidence>
<evidence type="ECO:0000256" key="9">
    <source>
        <dbReference type="SAM" id="Phobius"/>
    </source>
</evidence>
<evidence type="ECO:0000256" key="5">
    <source>
        <dbReference type="ARBA" id="ARBA00022970"/>
    </source>
</evidence>
<keyword evidence="11" id="KW-1185">Reference proteome</keyword>
<keyword evidence="7 9" id="KW-0472">Membrane</keyword>
<keyword evidence="3" id="KW-1003">Cell membrane</keyword>
<evidence type="ECO:0000256" key="1">
    <source>
        <dbReference type="ARBA" id="ARBA00004651"/>
    </source>
</evidence>
<dbReference type="InterPro" id="IPR052157">
    <property type="entry name" value="BCAA_transport_permease"/>
</dbReference>
<feature type="transmembrane region" description="Helical" evidence="9">
    <location>
        <begin position="6"/>
        <end position="27"/>
    </location>
</feature>
<keyword evidence="6 9" id="KW-1133">Transmembrane helix</keyword>
<feature type="transmembrane region" description="Helical" evidence="9">
    <location>
        <begin position="190"/>
        <end position="208"/>
    </location>
</feature>
<evidence type="ECO:0000256" key="4">
    <source>
        <dbReference type="ARBA" id="ARBA00022692"/>
    </source>
</evidence>
<proteinExistence type="inferred from homology"/>
<dbReference type="CDD" id="cd06582">
    <property type="entry name" value="TM_PBP1_LivH_like"/>
    <property type="match status" value="1"/>
</dbReference>
<feature type="transmembrane region" description="Helical" evidence="9">
    <location>
        <begin position="34"/>
        <end position="54"/>
    </location>
</feature>
<evidence type="ECO:0000256" key="3">
    <source>
        <dbReference type="ARBA" id="ARBA00022475"/>
    </source>
</evidence>
<keyword evidence="4 9" id="KW-0812">Transmembrane</keyword>
<feature type="transmembrane region" description="Helical" evidence="9">
    <location>
        <begin position="138"/>
        <end position="160"/>
    </location>
</feature>
<dbReference type="Proteomes" id="UP001212498">
    <property type="component" value="Unassembled WGS sequence"/>
</dbReference>
<protein>
    <submittedName>
        <fullName evidence="10">Branched-chain amino acid ABC transporter permease</fullName>
    </submittedName>
</protein>
<feature type="transmembrane region" description="Helical" evidence="9">
    <location>
        <begin position="214"/>
        <end position="232"/>
    </location>
</feature>
<feature type="transmembrane region" description="Helical" evidence="9">
    <location>
        <begin position="239"/>
        <end position="256"/>
    </location>
</feature>
<keyword evidence="2" id="KW-0813">Transport</keyword>
<organism evidence="10 11">
    <name type="scientific">Nonomuraea ferruginea</name>
    <dbReference type="NCBI Taxonomy" id="46174"/>
    <lineage>
        <taxon>Bacteria</taxon>
        <taxon>Bacillati</taxon>
        <taxon>Actinomycetota</taxon>
        <taxon>Actinomycetes</taxon>
        <taxon>Streptosporangiales</taxon>
        <taxon>Streptosporangiaceae</taxon>
        <taxon>Nonomuraea</taxon>
    </lineage>
</organism>
<dbReference type="EMBL" id="JAPNUD010000005">
    <property type="protein sequence ID" value="MDA0639634.1"/>
    <property type="molecule type" value="Genomic_DNA"/>
</dbReference>
<feature type="transmembrane region" description="Helical" evidence="9">
    <location>
        <begin position="60"/>
        <end position="83"/>
    </location>
</feature>
<dbReference type="PANTHER" id="PTHR11795:SF445">
    <property type="entry name" value="AMINO ACID ABC TRANSPORTER PERMEASE PROTEIN"/>
    <property type="match status" value="1"/>
</dbReference>
<name>A0ABT4SRE1_9ACTN</name>
<gene>
    <name evidence="10" type="ORF">OUY24_03250</name>
</gene>
<keyword evidence="5" id="KW-0029">Amino-acid transport</keyword>
<feature type="transmembrane region" description="Helical" evidence="9">
    <location>
        <begin position="262"/>
        <end position="278"/>
    </location>
</feature>
<evidence type="ECO:0000313" key="11">
    <source>
        <dbReference type="Proteomes" id="UP001212498"/>
    </source>
</evidence>
<dbReference type="RefSeq" id="WP_271275109.1">
    <property type="nucleotide sequence ID" value="NZ_BAABFD010000005.1"/>
</dbReference>
<evidence type="ECO:0000256" key="6">
    <source>
        <dbReference type="ARBA" id="ARBA00022989"/>
    </source>
</evidence>
<comment type="subcellular location">
    <subcellularLocation>
        <location evidence="1">Cell membrane</location>
        <topology evidence="1">Multi-pass membrane protein</topology>
    </subcellularLocation>
</comment>
<feature type="transmembrane region" description="Helical" evidence="9">
    <location>
        <begin position="95"/>
        <end position="118"/>
    </location>
</feature>